<keyword evidence="1" id="KW-1133">Transmembrane helix</keyword>
<accession>A0A6M0JV58</accession>
<proteinExistence type="predicted"/>
<dbReference type="RefSeq" id="WP_164450993.1">
    <property type="nucleotide sequence ID" value="NZ_JAAIJQ010000006.1"/>
</dbReference>
<evidence type="ECO:0000313" key="4">
    <source>
        <dbReference type="Proteomes" id="UP000483379"/>
    </source>
</evidence>
<dbReference type="SMART" id="SM01008">
    <property type="entry name" value="Ald_Xan_dh_C"/>
    <property type="match status" value="1"/>
</dbReference>
<dbReference type="InterPro" id="IPR046867">
    <property type="entry name" value="AldOxase/xan_DH_MoCoBD2"/>
</dbReference>
<dbReference type="PIRSF" id="PIRSF036389">
    <property type="entry name" value="IOR_B"/>
    <property type="match status" value="1"/>
</dbReference>
<dbReference type="InterPro" id="IPR008274">
    <property type="entry name" value="AldOxase/xan_DH_MoCoBD1"/>
</dbReference>
<evidence type="ECO:0000313" key="3">
    <source>
        <dbReference type="EMBL" id="NEV60944.1"/>
    </source>
</evidence>
<keyword evidence="1" id="KW-0472">Membrane</keyword>
<dbReference type="InterPro" id="IPR052516">
    <property type="entry name" value="N-heterocyclic_Hydroxylase"/>
</dbReference>
<dbReference type="Gene3D" id="3.30.365.10">
    <property type="entry name" value="Aldehyde oxidase/xanthine dehydrogenase, molybdopterin binding domain"/>
    <property type="match status" value="4"/>
</dbReference>
<dbReference type="PROSITE" id="PS51318">
    <property type="entry name" value="TAT"/>
    <property type="match status" value="1"/>
</dbReference>
<dbReference type="Proteomes" id="UP000483379">
    <property type="component" value="Unassembled WGS sequence"/>
</dbReference>
<reference evidence="3 4" key="1">
    <citation type="submission" date="2020-02" db="EMBL/GenBank/DDBJ databases">
        <title>Genome sequences of Thiorhodococcus mannitoliphagus and Thiorhodococcus minor, purple sulfur photosynthetic bacteria in the gammaproteobacterial family, Chromatiaceae.</title>
        <authorList>
            <person name="Aviles F.A."/>
            <person name="Meyer T.E."/>
            <person name="Kyndt J.A."/>
        </authorList>
    </citation>
    <scope>NUCLEOTIDE SEQUENCE [LARGE SCALE GENOMIC DNA]</scope>
    <source>
        <strain evidence="3 4">DSM 11518</strain>
    </source>
</reference>
<gene>
    <name evidence="3" type="ORF">G3446_03360</name>
</gene>
<dbReference type="EMBL" id="JAAIJQ010000006">
    <property type="protein sequence ID" value="NEV60944.1"/>
    <property type="molecule type" value="Genomic_DNA"/>
</dbReference>
<organism evidence="3 4">
    <name type="scientific">Thiorhodococcus minor</name>
    <dbReference type="NCBI Taxonomy" id="57489"/>
    <lineage>
        <taxon>Bacteria</taxon>
        <taxon>Pseudomonadati</taxon>
        <taxon>Pseudomonadota</taxon>
        <taxon>Gammaproteobacteria</taxon>
        <taxon>Chromatiales</taxon>
        <taxon>Chromatiaceae</taxon>
        <taxon>Thiorhodococcus</taxon>
    </lineage>
</organism>
<comment type="caution">
    <text evidence="3">The sequence shown here is derived from an EMBL/GenBank/DDBJ whole genome shotgun (WGS) entry which is preliminary data.</text>
</comment>
<dbReference type="Pfam" id="PF20256">
    <property type="entry name" value="MoCoBD_2"/>
    <property type="match status" value="2"/>
</dbReference>
<feature type="domain" description="Aldehyde oxidase/xanthine dehydrogenase a/b hammerhead" evidence="2">
    <location>
        <begin position="217"/>
        <end position="295"/>
    </location>
</feature>
<feature type="transmembrane region" description="Helical" evidence="1">
    <location>
        <begin position="12"/>
        <end position="32"/>
    </location>
</feature>
<dbReference type="Gene3D" id="3.90.1170.50">
    <property type="entry name" value="Aldehyde oxidase/xanthine dehydrogenase, a/b hammerhead"/>
    <property type="match status" value="1"/>
</dbReference>
<name>A0A6M0JV58_9GAMM</name>
<keyword evidence="1" id="KW-0812">Transmembrane</keyword>
<dbReference type="AlphaFoldDB" id="A0A6M0JV58"/>
<dbReference type="SUPFAM" id="SSF56003">
    <property type="entry name" value="Molybdenum cofactor-binding domain"/>
    <property type="match status" value="2"/>
</dbReference>
<dbReference type="PANTHER" id="PTHR47495:SF2">
    <property type="entry name" value="ALDEHYDE DEHYDROGENASE"/>
    <property type="match status" value="1"/>
</dbReference>
<dbReference type="GO" id="GO:0016491">
    <property type="term" value="F:oxidoreductase activity"/>
    <property type="evidence" value="ECO:0007669"/>
    <property type="project" value="InterPro"/>
</dbReference>
<dbReference type="InterPro" id="IPR037165">
    <property type="entry name" value="AldOxase/xan_DH_Mopterin-bd_sf"/>
</dbReference>
<dbReference type="InterPro" id="IPR006311">
    <property type="entry name" value="TAT_signal"/>
</dbReference>
<keyword evidence="4" id="KW-1185">Reference proteome</keyword>
<dbReference type="InterPro" id="IPR000674">
    <property type="entry name" value="Ald_Oxase/Xan_DH_a/b"/>
</dbReference>
<dbReference type="Pfam" id="PF02738">
    <property type="entry name" value="MoCoBD_1"/>
    <property type="match status" value="1"/>
</dbReference>
<dbReference type="InterPro" id="IPR012368">
    <property type="entry name" value="OxRdtase_Mopterin-bd_su_IorB"/>
</dbReference>
<evidence type="ECO:0000256" key="1">
    <source>
        <dbReference type="SAM" id="Phobius"/>
    </source>
</evidence>
<evidence type="ECO:0000259" key="2">
    <source>
        <dbReference type="SMART" id="SM01008"/>
    </source>
</evidence>
<sequence>MRNRIENLSRRVFLKQGLAVGAGLTLGIHLGAVPRRLDAAPGATALPEELAPNAFVRIGTDDSVTVIVKHLEMGQGTYTGLPTLVAEELDARWDQVRVEGAPADAERYNNLFWGPAQGTGGSTSMANSWEQMRKAGAVARQLLVEAAAKRWKVDPQEIQVRDGQLSHASGQLASFGELAEAAAELPVPEDVFLKDPEAFRLIGDAALRRKDTADKIDGSARYTQDVALPGLLTAVVAHPPRFGARLKSLDAEAALAIEGVEKVVQIPSGVAVLAGDFWTAKRGRDRLTIAWDESDALRLGSDEILEQYKALAEGPGAVATAEGDAETALGSAAKVIAADFAVPFLAHASMEPLNCVILPEEDGVRVINGEQSQTRTQAGVAEVLGLEPGQVSIEMLYAGSSFGRRGNPRADFTSEAAEIFKAAGGKTPIKLQWTREDDTRAGWYRPLFFHRVRAGLDAEGKPVAWHQRIVGQSIAADAGMEARMVVDGVDRLSVEGAANLAYAVPNLYVDLHSPKLPVPVQWWRSVGHTHTAFAVECVIDELAEAAGRDPVDFRMELLEGHPRHQGVLRLAAEKAGWGEPLPDGKARGAAVHASFNSYVAQVAEVSVRGKAFSVDRVVIAVDCGIAVNPDVIKAQMEGGMGYGLAAALVSSLTLKDGRVEQSNFHDYQVLRMDKMPEVEVHILPSAEAPTGVGEPATPVIAPAVANALAAATGQRLRTLPLELA</sequence>
<protein>
    <submittedName>
        <fullName evidence="3">Xanthine dehydrogenase family protein molybdopterin-binding subunit</fullName>
    </submittedName>
</protein>
<dbReference type="PANTHER" id="PTHR47495">
    <property type="entry name" value="ALDEHYDE DEHYDROGENASE"/>
    <property type="match status" value="1"/>
</dbReference>